<gene>
    <name evidence="1" type="ORF">AVDCRST_MAG76-3682</name>
</gene>
<accession>A0A6J4JBW0</accession>
<sequence>MDRLELVPVIAMFALLGWFRRGAISNSRAMTVGGLGR</sequence>
<evidence type="ECO:0000313" key="1">
    <source>
        <dbReference type="EMBL" id="CAA9276093.1"/>
    </source>
</evidence>
<dbReference type="EMBL" id="CADCSZ010000218">
    <property type="protein sequence ID" value="CAA9276093.1"/>
    <property type="molecule type" value="Genomic_DNA"/>
</dbReference>
<reference evidence="1" key="1">
    <citation type="submission" date="2020-02" db="EMBL/GenBank/DDBJ databases">
        <authorList>
            <person name="Meier V. D."/>
        </authorList>
    </citation>
    <scope>NUCLEOTIDE SEQUENCE</scope>
    <source>
        <strain evidence="1">AVDCRST_MAG76</strain>
    </source>
</reference>
<proteinExistence type="predicted"/>
<dbReference type="AlphaFoldDB" id="A0A6J4JBW0"/>
<protein>
    <submittedName>
        <fullName evidence="1">Uncharacterized protein</fullName>
    </submittedName>
</protein>
<organism evidence="1">
    <name type="scientific">uncultured Acidimicrobiales bacterium</name>
    <dbReference type="NCBI Taxonomy" id="310071"/>
    <lineage>
        <taxon>Bacteria</taxon>
        <taxon>Bacillati</taxon>
        <taxon>Actinomycetota</taxon>
        <taxon>Acidimicrobiia</taxon>
        <taxon>Acidimicrobiales</taxon>
        <taxon>environmental samples</taxon>
    </lineage>
</organism>
<name>A0A6J4JBW0_9ACTN</name>